<dbReference type="InterPro" id="IPR013324">
    <property type="entry name" value="RNA_pol_sigma_r3/r4-like"/>
</dbReference>
<dbReference type="SUPFAM" id="SSF88659">
    <property type="entry name" value="Sigma3 and sigma4 domains of RNA polymerase sigma factors"/>
    <property type="match status" value="1"/>
</dbReference>
<evidence type="ECO:0000256" key="1">
    <source>
        <dbReference type="ARBA" id="ARBA00023015"/>
    </source>
</evidence>
<dbReference type="AlphaFoldDB" id="A0A1H8IW34"/>
<evidence type="ECO:0000256" key="2">
    <source>
        <dbReference type="ARBA" id="ARBA00023082"/>
    </source>
</evidence>
<dbReference type="GO" id="GO:0016987">
    <property type="term" value="F:sigma factor activity"/>
    <property type="evidence" value="ECO:0007669"/>
    <property type="project" value="UniProtKB-KW"/>
</dbReference>
<organism evidence="7 8">
    <name type="scientific">Peptostreptococcus russellii</name>
    <dbReference type="NCBI Taxonomy" id="215200"/>
    <lineage>
        <taxon>Bacteria</taxon>
        <taxon>Bacillati</taxon>
        <taxon>Bacillota</taxon>
        <taxon>Clostridia</taxon>
        <taxon>Peptostreptococcales</taxon>
        <taxon>Peptostreptococcaceae</taxon>
        <taxon>Peptostreptococcus</taxon>
    </lineage>
</organism>
<dbReference type="InterPro" id="IPR007627">
    <property type="entry name" value="RNA_pol_sigma70_r2"/>
</dbReference>
<evidence type="ECO:0000256" key="3">
    <source>
        <dbReference type="ARBA" id="ARBA00023125"/>
    </source>
</evidence>
<dbReference type="Pfam" id="PF04542">
    <property type="entry name" value="Sigma70_r2"/>
    <property type="match status" value="1"/>
</dbReference>
<feature type="domain" description="RNA polymerase sigma-70 region 4" evidence="6">
    <location>
        <begin position="238"/>
        <end position="284"/>
    </location>
</feature>
<dbReference type="Gene3D" id="1.20.140.160">
    <property type="match status" value="1"/>
</dbReference>
<keyword evidence="3" id="KW-0238">DNA-binding</keyword>
<dbReference type="GO" id="GO:0003677">
    <property type="term" value="F:DNA binding"/>
    <property type="evidence" value="ECO:0007669"/>
    <property type="project" value="UniProtKB-KW"/>
</dbReference>
<dbReference type="InterPro" id="IPR013325">
    <property type="entry name" value="RNA_pol_sigma_r2"/>
</dbReference>
<dbReference type="EMBL" id="FODF01000009">
    <property type="protein sequence ID" value="SEN72355.1"/>
    <property type="molecule type" value="Genomic_DNA"/>
</dbReference>
<keyword evidence="1" id="KW-0805">Transcription regulation</keyword>
<dbReference type="SUPFAM" id="SSF88946">
    <property type="entry name" value="Sigma2 domain of RNA polymerase sigma factors"/>
    <property type="match status" value="1"/>
</dbReference>
<dbReference type="STRING" id="215200.SAMN05216454_10950"/>
<dbReference type="PANTHER" id="PTHR30385">
    <property type="entry name" value="SIGMA FACTOR F FLAGELLAR"/>
    <property type="match status" value="1"/>
</dbReference>
<name>A0A1H8IW34_9FIRM</name>
<accession>A0A1H8IW34</accession>
<keyword evidence="4" id="KW-0804">Transcription</keyword>
<proteinExistence type="predicted"/>
<gene>
    <name evidence="7" type="ORF">SAMN05216454_10950</name>
</gene>
<reference evidence="7 8" key="1">
    <citation type="submission" date="2016-10" db="EMBL/GenBank/DDBJ databases">
        <authorList>
            <person name="de Groot N.N."/>
        </authorList>
    </citation>
    <scope>NUCLEOTIDE SEQUENCE [LARGE SCALE GENOMIC DNA]</scope>
    <source>
        <strain evidence="7 8">Calf135</strain>
    </source>
</reference>
<evidence type="ECO:0000259" key="5">
    <source>
        <dbReference type="Pfam" id="PF04542"/>
    </source>
</evidence>
<protein>
    <submittedName>
        <fullName evidence="7">RNA polymerase sigma factor, sigma-70 family</fullName>
    </submittedName>
</protein>
<dbReference type="Gene3D" id="1.20.120.1810">
    <property type="match status" value="1"/>
</dbReference>
<dbReference type="NCBIfam" id="TIGR02937">
    <property type="entry name" value="sigma70-ECF"/>
    <property type="match status" value="1"/>
</dbReference>
<feature type="domain" description="RNA polymerase sigma-70 region 2" evidence="5">
    <location>
        <begin position="81"/>
        <end position="131"/>
    </location>
</feature>
<evidence type="ECO:0000313" key="7">
    <source>
        <dbReference type="EMBL" id="SEN72355.1"/>
    </source>
</evidence>
<sequence length="290" mass="33588">MEILNLTKEIESYVNEFDLSNEEVDILEDISLKGDDYLDHLDRVLVWKGSHGDMKARELFILGKISYVKKIVKADKEVIIYKNKGLDEEDLFQTGIIGVMETIEKYDFRIDVKVRTFLACRVRFAIKNAYRCYGMISVSREANSIYAKFSRKFSDIPDKISEKTLNAMSNEIGIDSKKIMDAILAIKSNNSLFSYDNEGYIELDNKSRDKSSSAIVRDFNEEMDRIFDYKVVINSFSILSEKERYIMEEIYIKDKTQKIIAKKLGCSATTIGKIRKNAILKIRKKVQDYS</sequence>
<dbReference type="Pfam" id="PF04545">
    <property type="entry name" value="Sigma70_r4"/>
    <property type="match status" value="1"/>
</dbReference>
<dbReference type="InterPro" id="IPR014284">
    <property type="entry name" value="RNA_pol_sigma-70_dom"/>
</dbReference>
<dbReference type="RefSeq" id="WP_180366752.1">
    <property type="nucleotide sequence ID" value="NZ_CAUWDX010000011.1"/>
</dbReference>
<dbReference type="Proteomes" id="UP000199512">
    <property type="component" value="Unassembled WGS sequence"/>
</dbReference>
<dbReference type="InterPro" id="IPR007630">
    <property type="entry name" value="RNA_pol_sigma70_r4"/>
</dbReference>
<evidence type="ECO:0000313" key="8">
    <source>
        <dbReference type="Proteomes" id="UP000199512"/>
    </source>
</evidence>
<keyword evidence="8" id="KW-1185">Reference proteome</keyword>
<evidence type="ECO:0000259" key="6">
    <source>
        <dbReference type="Pfam" id="PF04545"/>
    </source>
</evidence>
<keyword evidence="2" id="KW-0731">Sigma factor</keyword>
<evidence type="ECO:0000256" key="4">
    <source>
        <dbReference type="ARBA" id="ARBA00023163"/>
    </source>
</evidence>
<dbReference type="GO" id="GO:0006352">
    <property type="term" value="P:DNA-templated transcription initiation"/>
    <property type="evidence" value="ECO:0007669"/>
    <property type="project" value="InterPro"/>
</dbReference>